<dbReference type="EMBL" id="BAABHB010000018">
    <property type="protein sequence ID" value="GAA4419484.1"/>
    <property type="molecule type" value="Genomic_DNA"/>
</dbReference>
<evidence type="ECO:0008006" key="3">
    <source>
        <dbReference type="Google" id="ProtNLM"/>
    </source>
</evidence>
<protein>
    <recommendedName>
        <fullName evidence="3">Por secretion system C-terminal sorting domain-containing protein</fullName>
    </recommendedName>
</protein>
<reference evidence="2" key="1">
    <citation type="journal article" date="2019" name="Int. J. Syst. Evol. Microbiol.">
        <title>The Global Catalogue of Microorganisms (GCM) 10K type strain sequencing project: providing services to taxonomists for standard genome sequencing and annotation.</title>
        <authorList>
            <consortium name="The Broad Institute Genomics Platform"/>
            <consortium name="The Broad Institute Genome Sequencing Center for Infectious Disease"/>
            <person name="Wu L."/>
            <person name="Ma J."/>
        </authorList>
    </citation>
    <scope>NUCLEOTIDE SEQUENCE [LARGE SCALE GENOMIC DNA]</scope>
    <source>
        <strain evidence="2">JCM 17925</strain>
    </source>
</reference>
<organism evidence="1 2">
    <name type="scientific">Nibrella viscosa</name>
    <dbReference type="NCBI Taxonomy" id="1084524"/>
    <lineage>
        <taxon>Bacteria</taxon>
        <taxon>Pseudomonadati</taxon>
        <taxon>Bacteroidota</taxon>
        <taxon>Cytophagia</taxon>
        <taxon>Cytophagales</taxon>
        <taxon>Spirosomataceae</taxon>
        <taxon>Nibrella</taxon>
    </lineage>
</organism>
<sequence length="388" mass="42005">MKTLATLISLIYFYLNVCYAQVGIELNGTFYAAGTTAVILCGQQSVSVKIKDGAIYRFCNSVITQPTGWTVQNNDSQGGCPVFAATYSTGGTLTMEYLTDLSGRTSQVSITVERPIPNNFDIIGYSNVCSGEVKIFSLNNPPSGTITWSTGSNLSLGSNGNTSTQVSTTGNGSSFVGVTINTTNGCGVVTRSKIVYAGAPTLQVMTYGTQGSGVTNTVNTVNTVSPYTWYIVRTNENDGTVNWTVNNSINGYVSSTYEYRFNLSSGQNFTFFPISASNSCGSASRYPTFTTTSGYSLASNPASSSLQINFDNTEIIEALPDQIDLYSESIKKPVRSIKIKDIFDKKAFLNNKSIVLDVEDLTRGTYYLHVINYKNKEHTVDAIRVILH</sequence>
<keyword evidence="2" id="KW-1185">Reference proteome</keyword>
<proteinExistence type="predicted"/>
<evidence type="ECO:0000313" key="1">
    <source>
        <dbReference type="EMBL" id="GAA4419484.1"/>
    </source>
</evidence>
<comment type="caution">
    <text evidence="1">The sequence shown here is derived from an EMBL/GenBank/DDBJ whole genome shotgun (WGS) entry which is preliminary data.</text>
</comment>
<evidence type="ECO:0000313" key="2">
    <source>
        <dbReference type="Proteomes" id="UP001500936"/>
    </source>
</evidence>
<dbReference type="Proteomes" id="UP001500936">
    <property type="component" value="Unassembled WGS sequence"/>
</dbReference>
<dbReference type="RefSeq" id="WP_345271165.1">
    <property type="nucleotide sequence ID" value="NZ_BAABHB010000018.1"/>
</dbReference>
<accession>A0ABP8KZN1</accession>
<gene>
    <name evidence="1" type="ORF">GCM10023187_53840</name>
</gene>
<name>A0ABP8KZN1_9BACT</name>